<evidence type="ECO:0000256" key="2">
    <source>
        <dbReference type="ARBA" id="ARBA00022692"/>
    </source>
</evidence>
<keyword evidence="7" id="KW-1185">Reference proteome</keyword>
<accession>A0ABR1TGT2</accession>
<sequence>MEGIVPQFLIEQNVSYYTIPAAMFMALTPRLATIVGYGRFYNPHYPRGLPDDIQMLPVNALSPWVRARLFRADAAMQNAIENLPLFAAAVVAANASYLPVMELNLCCLGYLVLRALYMAFYVFWEENPVFPAFTRTLIWLTGVGVEMYLFVLAARQPLVVVGVGADGELAPLVRQGVRFSFSGSIAKPEL</sequence>
<dbReference type="Proteomes" id="UP001446871">
    <property type="component" value="Unassembled WGS sequence"/>
</dbReference>
<dbReference type="PANTHER" id="PTHR35371">
    <property type="entry name" value="INNER MEMBRANE PROTEIN"/>
    <property type="match status" value="1"/>
</dbReference>
<feature type="transmembrane region" description="Helical" evidence="5">
    <location>
        <begin position="103"/>
        <end position="124"/>
    </location>
</feature>
<reference evidence="6 7" key="1">
    <citation type="submission" date="2023-01" db="EMBL/GenBank/DDBJ databases">
        <title>Analysis of 21 Apiospora genomes using comparative genomics revels a genus with tremendous synthesis potential of carbohydrate active enzymes and secondary metabolites.</title>
        <authorList>
            <person name="Sorensen T."/>
        </authorList>
    </citation>
    <scope>NUCLEOTIDE SEQUENCE [LARGE SCALE GENOMIC DNA]</scope>
    <source>
        <strain evidence="6 7">CBS 83171</strain>
    </source>
</reference>
<dbReference type="Gene3D" id="1.20.120.550">
    <property type="entry name" value="Membrane associated eicosanoid/glutathione metabolism-like domain"/>
    <property type="match status" value="1"/>
</dbReference>
<dbReference type="InterPro" id="IPR001129">
    <property type="entry name" value="Membr-assoc_MAPEG"/>
</dbReference>
<evidence type="ECO:0000313" key="6">
    <source>
        <dbReference type="EMBL" id="KAK8045841.1"/>
    </source>
</evidence>
<evidence type="ECO:0000256" key="3">
    <source>
        <dbReference type="ARBA" id="ARBA00022989"/>
    </source>
</evidence>
<keyword evidence="4 5" id="KW-0472">Membrane</keyword>
<dbReference type="InterPro" id="IPR023352">
    <property type="entry name" value="MAPEG-like_dom_sf"/>
</dbReference>
<keyword evidence="2 5" id="KW-0812">Transmembrane</keyword>
<evidence type="ECO:0000313" key="7">
    <source>
        <dbReference type="Proteomes" id="UP001446871"/>
    </source>
</evidence>
<gene>
    <name evidence="6" type="ORF">PG996_013905</name>
</gene>
<dbReference type="SUPFAM" id="SSF161084">
    <property type="entry name" value="MAPEG domain-like"/>
    <property type="match status" value="1"/>
</dbReference>
<evidence type="ECO:0008006" key="8">
    <source>
        <dbReference type="Google" id="ProtNLM"/>
    </source>
</evidence>
<organism evidence="6 7">
    <name type="scientific">Apiospora saccharicola</name>
    <dbReference type="NCBI Taxonomy" id="335842"/>
    <lineage>
        <taxon>Eukaryota</taxon>
        <taxon>Fungi</taxon>
        <taxon>Dikarya</taxon>
        <taxon>Ascomycota</taxon>
        <taxon>Pezizomycotina</taxon>
        <taxon>Sordariomycetes</taxon>
        <taxon>Xylariomycetidae</taxon>
        <taxon>Amphisphaeriales</taxon>
        <taxon>Apiosporaceae</taxon>
        <taxon>Apiospora</taxon>
    </lineage>
</organism>
<evidence type="ECO:0000256" key="5">
    <source>
        <dbReference type="SAM" id="Phobius"/>
    </source>
</evidence>
<evidence type="ECO:0000256" key="1">
    <source>
        <dbReference type="ARBA" id="ARBA00004370"/>
    </source>
</evidence>
<comment type="caution">
    <text evidence="6">The sequence shown here is derived from an EMBL/GenBank/DDBJ whole genome shotgun (WGS) entry which is preliminary data.</text>
</comment>
<comment type="subcellular location">
    <subcellularLocation>
        <location evidence="1">Membrane</location>
    </subcellularLocation>
</comment>
<protein>
    <recommendedName>
        <fullName evidence="8">MAPEG family protein</fullName>
    </recommendedName>
</protein>
<proteinExistence type="predicted"/>
<keyword evidence="3 5" id="KW-1133">Transmembrane helix</keyword>
<evidence type="ECO:0000256" key="4">
    <source>
        <dbReference type="ARBA" id="ARBA00023136"/>
    </source>
</evidence>
<feature type="transmembrane region" description="Helical" evidence="5">
    <location>
        <begin position="136"/>
        <end position="154"/>
    </location>
</feature>
<name>A0ABR1TGT2_9PEZI</name>
<dbReference type="PANTHER" id="PTHR35371:SF1">
    <property type="entry name" value="BLR7753 PROTEIN"/>
    <property type="match status" value="1"/>
</dbReference>
<dbReference type="EMBL" id="JAQQWM010000009">
    <property type="protein sequence ID" value="KAK8045841.1"/>
    <property type="molecule type" value="Genomic_DNA"/>
</dbReference>
<feature type="transmembrane region" description="Helical" evidence="5">
    <location>
        <begin position="16"/>
        <end position="37"/>
    </location>
</feature>
<dbReference type="Pfam" id="PF01124">
    <property type="entry name" value="MAPEG"/>
    <property type="match status" value="1"/>
</dbReference>